<keyword evidence="8" id="KW-1185">Reference proteome</keyword>
<accession>A0AAV1CT04</accession>
<dbReference type="SUPFAM" id="SSF53756">
    <property type="entry name" value="UDP-Glycosyltransferase/glycogen phosphorylase"/>
    <property type="match status" value="1"/>
</dbReference>
<evidence type="ECO:0000256" key="1">
    <source>
        <dbReference type="ARBA" id="ARBA00009995"/>
    </source>
</evidence>
<dbReference type="Pfam" id="PF00201">
    <property type="entry name" value="UDPGT"/>
    <property type="match status" value="1"/>
</dbReference>
<feature type="chain" id="PRO_5043909009" description="Glycosyltransferase" evidence="6">
    <location>
        <begin position="19"/>
        <end position="454"/>
    </location>
</feature>
<dbReference type="PROSITE" id="PS00375">
    <property type="entry name" value="UDPGT"/>
    <property type="match status" value="1"/>
</dbReference>
<dbReference type="FunFam" id="3.40.50.2000:FF:000060">
    <property type="entry name" value="Glycosyltransferase"/>
    <property type="match status" value="1"/>
</dbReference>
<dbReference type="Proteomes" id="UP001161247">
    <property type="component" value="Chromosome 3"/>
</dbReference>
<protein>
    <recommendedName>
        <fullName evidence="5">Glycosyltransferase</fullName>
        <ecNumber evidence="5">2.4.1.-</ecNumber>
    </recommendedName>
</protein>
<keyword evidence="3 4" id="KW-0808">Transferase</keyword>
<evidence type="ECO:0000256" key="4">
    <source>
        <dbReference type="RuleBase" id="RU003718"/>
    </source>
</evidence>
<dbReference type="AlphaFoldDB" id="A0AAV1CT04"/>
<comment type="similarity">
    <text evidence="1 4">Belongs to the UDP-glycosyltransferase family.</text>
</comment>
<dbReference type="GO" id="GO:0016138">
    <property type="term" value="P:glycoside biosynthetic process"/>
    <property type="evidence" value="ECO:0007669"/>
    <property type="project" value="UniProtKB-ARBA"/>
</dbReference>
<evidence type="ECO:0000256" key="3">
    <source>
        <dbReference type="ARBA" id="ARBA00022679"/>
    </source>
</evidence>
<dbReference type="CDD" id="cd03784">
    <property type="entry name" value="GT1_Gtf-like"/>
    <property type="match status" value="1"/>
</dbReference>
<dbReference type="InterPro" id="IPR035595">
    <property type="entry name" value="UDP_glycos_trans_CS"/>
</dbReference>
<dbReference type="PANTHER" id="PTHR11926:SF1560">
    <property type="entry name" value="UDP-GLYCOSYLTRANSFERASE 74E1-RELATED"/>
    <property type="match status" value="1"/>
</dbReference>
<name>A0AAV1CT04_OLDCO</name>
<sequence length="454" mass="50003">MPASRHIAVLAFPFGTHAAPLLHLIKRIAASAPEDVIFSFFGSSESNKSIFSGGKGDEEFANIEAYEVWDGVPKDHVFKGNPHFEQIGLFINATPGNFEKAMKEAEEETGVKISCLLTDAFLWFSADLAEKHGVPWIPFWTAASCALSAHLYTDDIRRLLSTNEQTVGMIPGFDGLSIKDMPKEVLMDNNQSPLALLIYNMALHLPRATVVVVNSFEEIDPAITLDLKSKLKKFLNVGPLPLMAESSKKTIDSSADHNDECLEWLKKQDDSSVVYISFGSVITPPPHEMVALAEALESWKGPFLWSLRDHARKNLPDGFIDRTTGNGKFVSWAPQKEVLQSGKVGVFVTHCGWNSILESISYGVPLICRPFFGDQVLNSAMVEDKWKIGLRVKDGVFTKDGTVSAIEVILSSEKGKQIRENVQVLKGKAIDAVQVPNGSSVRNFQDLLELVAMS</sequence>
<dbReference type="EMBL" id="OX459120">
    <property type="protein sequence ID" value="CAI9098557.1"/>
    <property type="molecule type" value="Genomic_DNA"/>
</dbReference>
<evidence type="ECO:0000313" key="8">
    <source>
        <dbReference type="Proteomes" id="UP001161247"/>
    </source>
</evidence>
<keyword evidence="6" id="KW-0732">Signal</keyword>
<organism evidence="7 8">
    <name type="scientific">Oldenlandia corymbosa var. corymbosa</name>
    <dbReference type="NCBI Taxonomy" id="529605"/>
    <lineage>
        <taxon>Eukaryota</taxon>
        <taxon>Viridiplantae</taxon>
        <taxon>Streptophyta</taxon>
        <taxon>Embryophyta</taxon>
        <taxon>Tracheophyta</taxon>
        <taxon>Spermatophyta</taxon>
        <taxon>Magnoliopsida</taxon>
        <taxon>eudicotyledons</taxon>
        <taxon>Gunneridae</taxon>
        <taxon>Pentapetalae</taxon>
        <taxon>asterids</taxon>
        <taxon>lamiids</taxon>
        <taxon>Gentianales</taxon>
        <taxon>Rubiaceae</taxon>
        <taxon>Rubioideae</taxon>
        <taxon>Spermacoceae</taxon>
        <taxon>Hedyotis-Oldenlandia complex</taxon>
        <taxon>Oldenlandia</taxon>
    </lineage>
</organism>
<evidence type="ECO:0000256" key="5">
    <source>
        <dbReference type="RuleBase" id="RU362057"/>
    </source>
</evidence>
<evidence type="ECO:0000256" key="2">
    <source>
        <dbReference type="ARBA" id="ARBA00022676"/>
    </source>
</evidence>
<reference evidence="7" key="1">
    <citation type="submission" date="2023-03" db="EMBL/GenBank/DDBJ databases">
        <authorList>
            <person name="Julca I."/>
        </authorList>
    </citation>
    <scope>NUCLEOTIDE SEQUENCE</scope>
</reference>
<dbReference type="EC" id="2.4.1.-" evidence="5"/>
<feature type="signal peptide" evidence="6">
    <location>
        <begin position="1"/>
        <end position="18"/>
    </location>
</feature>
<evidence type="ECO:0000256" key="6">
    <source>
        <dbReference type="SAM" id="SignalP"/>
    </source>
</evidence>
<gene>
    <name evidence="7" type="ORF">OLC1_LOCUS8736</name>
</gene>
<keyword evidence="2 4" id="KW-0328">Glycosyltransferase</keyword>
<dbReference type="GO" id="GO:0080043">
    <property type="term" value="F:quercetin 3-O-glucosyltransferase activity"/>
    <property type="evidence" value="ECO:0007669"/>
    <property type="project" value="TreeGrafter"/>
</dbReference>
<dbReference type="Gene3D" id="3.40.50.2000">
    <property type="entry name" value="Glycogen Phosphorylase B"/>
    <property type="match status" value="2"/>
</dbReference>
<evidence type="ECO:0000313" key="7">
    <source>
        <dbReference type="EMBL" id="CAI9098557.1"/>
    </source>
</evidence>
<dbReference type="GO" id="GO:0080044">
    <property type="term" value="F:quercetin 7-O-glucosyltransferase activity"/>
    <property type="evidence" value="ECO:0007669"/>
    <property type="project" value="TreeGrafter"/>
</dbReference>
<dbReference type="InterPro" id="IPR002213">
    <property type="entry name" value="UDP_glucos_trans"/>
</dbReference>
<proteinExistence type="inferred from homology"/>
<dbReference type="PANTHER" id="PTHR11926">
    <property type="entry name" value="GLUCOSYL/GLUCURONOSYL TRANSFERASES"/>
    <property type="match status" value="1"/>
</dbReference>